<dbReference type="EMBL" id="BPLR01009712">
    <property type="protein sequence ID" value="GIY33996.1"/>
    <property type="molecule type" value="Genomic_DNA"/>
</dbReference>
<proteinExistence type="predicted"/>
<accession>A0AAV4SLA3</accession>
<comment type="caution">
    <text evidence="1">The sequence shown here is derived from an EMBL/GenBank/DDBJ whole genome shotgun (WGS) entry which is preliminary data.</text>
</comment>
<evidence type="ECO:0000313" key="2">
    <source>
        <dbReference type="Proteomes" id="UP001054945"/>
    </source>
</evidence>
<sequence length="120" mass="14123">MTEHNLHVVFGTHYTCRTTPFSPDDRKNLLPRQQPFFIIPQLNPTEHHPFKTTQRKNKINTRRYTAVLNSRVHQTYHHAMMHACMHTLKNTTRARLVIFGLPPNLTGKENHTQNLLCPYI</sequence>
<evidence type="ECO:0000313" key="1">
    <source>
        <dbReference type="EMBL" id="GIY33996.1"/>
    </source>
</evidence>
<protein>
    <submittedName>
        <fullName evidence="1">Uncharacterized protein</fullName>
    </submittedName>
</protein>
<dbReference type="AlphaFoldDB" id="A0AAV4SLA3"/>
<keyword evidence="2" id="KW-1185">Reference proteome</keyword>
<reference evidence="1 2" key="1">
    <citation type="submission" date="2021-06" db="EMBL/GenBank/DDBJ databases">
        <title>Caerostris extrusa draft genome.</title>
        <authorList>
            <person name="Kono N."/>
            <person name="Arakawa K."/>
        </authorList>
    </citation>
    <scope>NUCLEOTIDE SEQUENCE [LARGE SCALE GENOMIC DNA]</scope>
</reference>
<organism evidence="1 2">
    <name type="scientific">Caerostris extrusa</name>
    <name type="common">Bark spider</name>
    <name type="synonym">Caerostris bankana</name>
    <dbReference type="NCBI Taxonomy" id="172846"/>
    <lineage>
        <taxon>Eukaryota</taxon>
        <taxon>Metazoa</taxon>
        <taxon>Ecdysozoa</taxon>
        <taxon>Arthropoda</taxon>
        <taxon>Chelicerata</taxon>
        <taxon>Arachnida</taxon>
        <taxon>Araneae</taxon>
        <taxon>Araneomorphae</taxon>
        <taxon>Entelegynae</taxon>
        <taxon>Araneoidea</taxon>
        <taxon>Araneidae</taxon>
        <taxon>Caerostris</taxon>
    </lineage>
</organism>
<name>A0AAV4SLA3_CAEEX</name>
<gene>
    <name evidence="1" type="ORF">CEXT_616011</name>
</gene>
<dbReference type="Proteomes" id="UP001054945">
    <property type="component" value="Unassembled WGS sequence"/>
</dbReference>